<comment type="similarity">
    <text evidence="10">Belongs to the ApbE family.</text>
</comment>
<keyword evidence="4 10" id="KW-0808">Transferase</keyword>
<dbReference type="KEGG" id="gaz:Pan241w_41090"/>
<evidence type="ECO:0000313" key="12">
    <source>
        <dbReference type="EMBL" id="QDT44005.1"/>
    </source>
</evidence>
<dbReference type="Gene3D" id="3.10.520.10">
    <property type="entry name" value="ApbE-like domains"/>
    <property type="match status" value="1"/>
</dbReference>
<keyword evidence="3 10" id="KW-0285">Flavoprotein</keyword>
<dbReference type="AlphaFoldDB" id="A0A517RJF8"/>
<evidence type="ECO:0000256" key="1">
    <source>
        <dbReference type="ARBA" id="ARBA00011955"/>
    </source>
</evidence>
<dbReference type="PANTHER" id="PTHR30040:SF2">
    <property type="entry name" value="FAD:PROTEIN FMN TRANSFERASE"/>
    <property type="match status" value="1"/>
</dbReference>
<gene>
    <name evidence="12" type="primary">apbE_2</name>
    <name evidence="12" type="ORF">Pan241w_41090</name>
</gene>
<evidence type="ECO:0000256" key="11">
    <source>
        <dbReference type="PIRSR" id="PIRSR006268-2"/>
    </source>
</evidence>
<evidence type="ECO:0000313" key="13">
    <source>
        <dbReference type="Proteomes" id="UP000317171"/>
    </source>
</evidence>
<dbReference type="PANTHER" id="PTHR30040">
    <property type="entry name" value="THIAMINE BIOSYNTHESIS LIPOPROTEIN APBE"/>
    <property type="match status" value="1"/>
</dbReference>
<evidence type="ECO:0000256" key="4">
    <source>
        <dbReference type="ARBA" id="ARBA00022679"/>
    </source>
</evidence>
<protein>
    <recommendedName>
        <fullName evidence="2 10">FAD:protein FMN transferase</fullName>
        <ecNumber evidence="1 10">2.7.1.180</ecNumber>
    </recommendedName>
    <alternativeName>
        <fullName evidence="8 10">Flavin transferase</fullName>
    </alternativeName>
</protein>
<comment type="cofactor">
    <cofactor evidence="11">
        <name>Mg(2+)</name>
        <dbReference type="ChEBI" id="CHEBI:18420"/>
    </cofactor>
    <cofactor evidence="11">
        <name>Mn(2+)</name>
        <dbReference type="ChEBI" id="CHEBI:29035"/>
    </cofactor>
    <text evidence="11">Magnesium. Can also use manganese.</text>
</comment>
<dbReference type="PIRSF" id="PIRSF006268">
    <property type="entry name" value="ApbE"/>
    <property type="match status" value="1"/>
</dbReference>
<reference evidence="12 13" key="1">
    <citation type="submission" date="2019-02" db="EMBL/GenBank/DDBJ databases">
        <title>Deep-cultivation of Planctomycetes and their phenomic and genomic characterization uncovers novel biology.</title>
        <authorList>
            <person name="Wiegand S."/>
            <person name="Jogler M."/>
            <person name="Boedeker C."/>
            <person name="Pinto D."/>
            <person name="Vollmers J."/>
            <person name="Rivas-Marin E."/>
            <person name="Kohn T."/>
            <person name="Peeters S.H."/>
            <person name="Heuer A."/>
            <person name="Rast P."/>
            <person name="Oberbeckmann S."/>
            <person name="Bunk B."/>
            <person name="Jeske O."/>
            <person name="Meyerdierks A."/>
            <person name="Storesund J.E."/>
            <person name="Kallscheuer N."/>
            <person name="Luecker S."/>
            <person name="Lage O.M."/>
            <person name="Pohl T."/>
            <person name="Merkel B.J."/>
            <person name="Hornburger P."/>
            <person name="Mueller R.-W."/>
            <person name="Bruemmer F."/>
            <person name="Labrenz M."/>
            <person name="Spormann A.M."/>
            <person name="Op den Camp H."/>
            <person name="Overmann J."/>
            <person name="Amann R."/>
            <person name="Jetten M.S.M."/>
            <person name="Mascher T."/>
            <person name="Medema M.H."/>
            <person name="Devos D.P."/>
            <person name="Kaster A.-K."/>
            <person name="Ovreas L."/>
            <person name="Rohde M."/>
            <person name="Galperin M.Y."/>
            <person name="Jogler C."/>
        </authorList>
    </citation>
    <scope>NUCLEOTIDE SEQUENCE [LARGE SCALE GENOMIC DNA]</scope>
    <source>
        <strain evidence="12 13">Pan241w</strain>
    </source>
</reference>
<evidence type="ECO:0000256" key="5">
    <source>
        <dbReference type="ARBA" id="ARBA00022723"/>
    </source>
</evidence>
<evidence type="ECO:0000256" key="2">
    <source>
        <dbReference type="ARBA" id="ARBA00016337"/>
    </source>
</evidence>
<sequence>MSYVFQTCLLLSTLSGNQQCTDSEILNRYEFQEVHMGVQWSIVLYATDKPIANKASQNAFARIKELNKILSDYDPESELNQLCRLSGPGKPIKVSPHLLKLLKKSQALSEETKGAFDVTIGPVVRLWRRARRQKKLPDSQRFEAARSKVGFGLMKISLPNQTVELTQKDMRLDLGGIAKGYAADIALSVLKEQGITRAMVDASGDIVLGDPPPGTCGWKIGISSSDAPNAKIDRYLQIHNMAVATSGDALQHVVINGKRYSHIVDPHTGLGLTDQSRVTVIAPDGVTADSLASAISVLGPERGMQLLNQKPGTACLILRHEAGQLRAYESNCFSCYELEQN</sequence>
<dbReference type="SUPFAM" id="SSF143631">
    <property type="entry name" value="ApbE-like"/>
    <property type="match status" value="1"/>
</dbReference>
<evidence type="ECO:0000256" key="9">
    <source>
        <dbReference type="ARBA" id="ARBA00048540"/>
    </source>
</evidence>
<evidence type="ECO:0000256" key="10">
    <source>
        <dbReference type="PIRNR" id="PIRNR006268"/>
    </source>
</evidence>
<keyword evidence="12" id="KW-0449">Lipoprotein</keyword>
<dbReference type="GO" id="GO:0016740">
    <property type="term" value="F:transferase activity"/>
    <property type="evidence" value="ECO:0007669"/>
    <property type="project" value="UniProtKB-UniRule"/>
</dbReference>
<feature type="binding site" evidence="11">
    <location>
        <position position="176"/>
    </location>
    <ligand>
        <name>Mg(2+)</name>
        <dbReference type="ChEBI" id="CHEBI:18420"/>
    </ligand>
</feature>
<evidence type="ECO:0000256" key="8">
    <source>
        <dbReference type="ARBA" id="ARBA00031306"/>
    </source>
</evidence>
<accession>A0A517RJF8</accession>
<name>A0A517RJF8_9PLAN</name>
<evidence type="ECO:0000256" key="7">
    <source>
        <dbReference type="ARBA" id="ARBA00022842"/>
    </source>
</evidence>
<dbReference type="InterPro" id="IPR024932">
    <property type="entry name" value="ApbE"/>
</dbReference>
<keyword evidence="5 10" id="KW-0479">Metal-binding</keyword>
<dbReference type="GO" id="GO:0046872">
    <property type="term" value="F:metal ion binding"/>
    <property type="evidence" value="ECO:0007669"/>
    <property type="project" value="UniProtKB-UniRule"/>
</dbReference>
<feature type="binding site" evidence="11">
    <location>
        <position position="289"/>
    </location>
    <ligand>
        <name>Mg(2+)</name>
        <dbReference type="ChEBI" id="CHEBI:18420"/>
    </ligand>
</feature>
<dbReference type="EC" id="2.7.1.180" evidence="1 10"/>
<organism evidence="12 13">
    <name type="scientific">Gimesia alba</name>
    <dbReference type="NCBI Taxonomy" id="2527973"/>
    <lineage>
        <taxon>Bacteria</taxon>
        <taxon>Pseudomonadati</taxon>
        <taxon>Planctomycetota</taxon>
        <taxon>Planctomycetia</taxon>
        <taxon>Planctomycetales</taxon>
        <taxon>Planctomycetaceae</taxon>
        <taxon>Gimesia</taxon>
    </lineage>
</organism>
<keyword evidence="13" id="KW-1185">Reference proteome</keyword>
<dbReference type="OrthoDB" id="9778595at2"/>
<dbReference type="Proteomes" id="UP000317171">
    <property type="component" value="Chromosome"/>
</dbReference>
<evidence type="ECO:0000256" key="6">
    <source>
        <dbReference type="ARBA" id="ARBA00022827"/>
    </source>
</evidence>
<dbReference type="Pfam" id="PF02424">
    <property type="entry name" value="ApbE"/>
    <property type="match status" value="1"/>
</dbReference>
<proteinExistence type="inferred from homology"/>
<keyword evidence="6 10" id="KW-0274">FAD</keyword>
<evidence type="ECO:0000256" key="3">
    <source>
        <dbReference type="ARBA" id="ARBA00022630"/>
    </source>
</evidence>
<keyword evidence="7 10" id="KW-0460">Magnesium</keyword>
<dbReference type="EMBL" id="CP036269">
    <property type="protein sequence ID" value="QDT44005.1"/>
    <property type="molecule type" value="Genomic_DNA"/>
</dbReference>
<feature type="binding site" evidence="11">
    <location>
        <position position="293"/>
    </location>
    <ligand>
        <name>Mg(2+)</name>
        <dbReference type="ChEBI" id="CHEBI:18420"/>
    </ligand>
</feature>
<dbReference type="InterPro" id="IPR003374">
    <property type="entry name" value="ApbE-like_sf"/>
</dbReference>
<comment type="catalytic activity">
    <reaction evidence="9 10">
        <text>L-threonyl-[protein] + FAD = FMN-L-threonyl-[protein] + AMP + H(+)</text>
        <dbReference type="Rhea" id="RHEA:36847"/>
        <dbReference type="Rhea" id="RHEA-COMP:11060"/>
        <dbReference type="Rhea" id="RHEA-COMP:11061"/>
        <dbReference type="ChEBI" id="CHEBI:15378"/>
        <dbReference type="ChEBI" id="CHEBI:30013"/>
        <dbReference type="ChEBI" id="CHEBI:57692"/>
        <dbReference type="ChEBI" id="CHEBI:74257"/>
        <dbReference type="ChEBI" id="CHEBI:456215"/>
        <dbReference type="EC" id="2.7.1.180"/>
    </reaction>
</comment>